<name>A0ABX3A1L6_9GAMM</name>
<reference evidence="2 3" key="1">
    <citation type="submission" date="2016-08" db="EMBL/GenBank/DDBJ databases">
        <title>Draft genome sequence of Candidatus Piscirickettsia litoralis, from seawater.</title>
        <authorList>
            <person name="Wan X."/>
            <person name="Lee A.J."/>
            <person name="Hou S."/>
            <person name="Donachie S.P."/>
        </authorList>
    </citation>
    <scope>NUCLEOTIDE SEQUENCE [LARGE SCALE GENOMIC DNA]</scope>
    <source>
        <strain evidence="2 3">Y2</strain>
    </source>
</reference>
<dbReference type="EMBL" id="MDTU01000001">
    <property type="protein sequence ID" value="ODN42761.1"/>
    <property type="molecule type" value="Genomic_DNA"/>
</dbReference>
<dbReference type="SUPFAM" id="SSF53335">
    <property type="entry name" value="S-adenosyl-L-methionine-dependent methyltransferases"/>
    <property type="match status" value="1"/>
</dbReference>
<dbReference type="Pfam" id="PF08241">
    <property type="entry name" value="Methyltransf_11"/>
    <property type="match status" value="1"/>
</dbReference>
<dbReference type="InterPro" id="IPR013216">
    <property type="entry name" value="Methyltransf_11"/>
</dbReference>
<dbReference type="PANTHER" id="PTHR43861:SF1">
    <property type="entry name" value="TRANS-ACONITATE 2-METHYLTRANSFERASE"/>
    <property type="match status" value="1"/>
</dbReference>
<feature type="domain" description="Methyltransferase type 11" evidence="1">
    <location>
        <begin position="54"/>
        <end position="152"/>
    </location>
</feature>
<sequence>MNSASEQDYSYVADTKIGVWFLKTRTWRDQVLRAAIKQLEGLIPEKQPRYHTILDIGCGHGLSFRLLQRRFHPKKIIGLDIETTDMGPQARHAAKTCACTTEILHNHAAKINLADHSVDLIFCHQAFHHIVEQEQALNEFYRLLKPGGLLLFAESTRSYIHSWSIRLFFRHPMHVQRDAAEYIHMIKKAGFKLDQNHTSTPDLWWARSDYGLIHKLFGYKKPLKEPKLLNLVAIKP</sequence>
<keyword evidence="3" id="KW-1185">Reference proteome</keyword>
<dbReference type="PANTHER" id="PTHR43861">
    <property type="entry name" value="TRANS-ACONITATE 2-METHYLTRANSFERASE-RELATED"/>
    <property type="match status" value="1"/>
</dbReference>
<evidence type="ECO:0000259" key="1">
    <source>
        <dbReference type="Pfam" id="PF08241"/>
    </source>
</evidence>
<evidence type="ECO:0000313" key="2">
    <source>
        <dbReference type="EMBL" id="ODN42761.1"/>
    </source>
</evidence>
<dbReference type="Proteomes" id="UP000094329">
    <property type="component" value="Unassembled WGS sequence"/>
</dbReference>
<protein>
    <recommendedName>
        <fullName evidence="1">Methyltransferase type 11 domain-containing protein</fullName>
    </recommendedName>
</protein>
<evidence type="ECO:0000313" key="3">
    <source>
        <dbReference type="Proteomes" id="UP000094329"/>
    </source>
</evidence>
<dbReference type="InterPro" id="IPR029063">
    <property type="entry name" value="SAM-dependent_MTases_sf"/>
</dbReference>
<accession>A0ABX3A1L6</accession>
<dbReference type="CDD" id="cd02440">
    <property type="entry name" value="AdoMet_MTases"/>
    <property type="match status" value="1"/>
</dbReference>
<dbReference type="Gene3D" id="3.40.50.150">
    <property type="entry name" value="Vaccinia Virus protein VP39"/>
    <property type="match status" value="1"/>
</dbReference>
<comment type="caution">
    <text evidence="2">The sequence shown here is derived from an EMBL/GenBank/DDBJ whole genome shotgun (WGS) entry which is preliminary data.</text>
</comment>
<gene>
    <name evidence="2" type="ORF">BGC07_07275</name>
</gene>
<proteinExistence type="predicted"/>
<dbReference type="RefSeq" id="WP_069312559.1">
    <property type="nucleotide sequence ID" value="NZ_MDTU01000001.1"/>
</dbReference>
<organism evidence="2 3">
    <name type="scientific">Piscirickettsia litoralis</name>
    <dbReference type="NCBI Taxonomy" id="1891921"/>
    <lineage>
        <taxon>Bacteria</taxon>
        <taxon>Pseudomonadati</taxon>
        <taxon>Pseudomonadota</taxon>
        <taxon>Gammaproteobacteria</taxon>
        <taxon>Thiotrichales</taxon>
        <taxon>Piscirickettsiaceae</taxon>
        <taxon>Piscirickettsia</taxon>
    </lineage>
</organism>